<evidence type="ECO:0000256" key="1">
    <source>
        <dbReference type="SAM" id="Phobius"/>
    </source>
</evidence>
<feature type="transmembrane region" description="Helical" evidence="1">
    <location>
        <begin position="7"/>
        <end position="25"/>
    </location>
</feature>
<reference evidence="2 3" key="1">
    <citation type="submission" date="2020-07" db="EMBL/GenBank/DDBJ databases">
        <title>Genomic Encyclopedia of Type Strains, Phase IV (KMG-IV): sequencing the most valuable type-strain genomes for metagenomic binning, comparative biology and taxonomic classification.</title>
        <authorList>
            <person name="Goeker M."/>
        </authorList>
    </citation>
    <scope>NUCLEOTIDE SEQUENCE [LARGE SCALE GENOMIC DNA]</scope>
    <source>
        <strain evidence="2 3">DSM 29043</strain>
    </source>
</reference>
<organism evidence="2 3">
    <name type="scientific">Novosphingobium marinum</name>
    <dbReference type="NCBI Taxonomy" id="1514948"/>
    <lineage>
        <taxon>Bacteria</taxon>
        <taxon>Pseudomonadati</taxon>
        <taxon>Pseudomonadota</taxon>
        <taxon>Alphaproteobacteria</taxon>
        <taxon>Sphingomonadales</taxon>
        <taxon>Sphingomonadaceae</taxon>
        <taxon>Novosphingobium</taxon>
    </lineage>
</organism>
<name>A0A7Y9XTK7_9SPHN</name>
<protein>
    <submittedName>
        <fullName evidence="2">Uncharacterized protein</fullName>
    </submittedName>
</protein>
<dbReference type="RefSeq" id="WP_179406261.1">
    <property type="nucleotide sequence ID" value="NZ_BMGF01000001.1"/>
</dbReference>
<gene>
    <name evidence="2" type="ORF">FHS75_000636</name>
</gene>
<dbReference type="AlphaFoldDB" id="A0A7Y9XTK7"/>
<comment type="caution">
    <text evidence="2">The sequence shown here is derived from an EMBL/GenBank/DDBJ whole genome shotgun (WGS) entry which is preliminary data.</text>
</comment>
<evidence type="ECO:0000313" key="3">
    <source>
        <dbReference type="Proteomes" id="UP000522081"/>
    </source>
</evidence>
<sequence>MRLQTFDLMRVWAAITGITLALWYFFEVWSGVRPADLVPMLVAGIGGFELFLYGQDVWLKRKGRHG</sequence>
<feature type="transmembrane region" description="Helical" evidence="1">
    <location>
        <begin position="37"/>
        <end position="54"/>
    </location>
</feature>
<keyword evidence="3" id="KW-1185">Reference proteome</keyword>
<keyword evidence="1" id="KW-0812">Transmembrane</keyword>
<proteinExistence type="predicted"/>
<dbReference type="Proteomes" id="UP000522081">
    <property type="component" value="Unassembled WGS sequence"/>
</dbReference>
<keyword evidence="1" id="KW-0472">Membrane</keyword>
<dbReference type="EMBL" id="JACBZF010000001">
    <property type="protein sequence ID" value="NYH94331.1"/>
    <property type="molecule type" value="Genomic_DNA"/>
</dbReference>
<keyword evidence="1" id="KW-1133">Transmembrane helix</keyword>
<accession>A0A7Y9XTK7</accession>
<evidence type="ECO:0000313" key="2">
    <source>
        <dbReference type="EMBL" id="NYH94331.1"/>
    </source>
</evidence>